<dbReference type="RefSeq" id="WP_184366827.1">
    <property type="nucleotide sequence ID" value="NZ_BAAAKM010000169.1"/>
</dbReference>
<protein>
    <recommendedName>
        <fullName evidence="4">DUF3375 domain-containing protein</fullName>
    </recommendedName>
</protein>
<name>A0A840WBZ2_9ACTN</name>
<dbReference type="EMBL" id="JACHDO010000001">
    <property type="protein sequence ID" value="MBB5493672.1"/>
    <property type="molecule type" value="Genomic_DNA"/>
</dbReference>
<accession>A0A840WBZ2</accession>
<feature type="compositionally biased region" description="Low complexity" evidence="1">
    <location>
        <begin position="491"/>
        <end position="500"/>
    </location>
</feature>
<organism evidence="2 3">
    <name type="scientific">Nocardiopsis metallicus</name>
    <dbReference type="NCBI Taxonomy" id="179819"/>
    <lineage>
        <taxon>Bacteria</taxon>
        <taxon>Bacillati</taxon>
        <taxon>Actinomycetota</taxon>
        <taxon>Actinomycetes</taxon>
        <taxon>Streptosporangiales</taxon>
        <taxon>Nocardiopsidaceae</taxon>
        <taxon>Nocardiopsis</taxon>
    </lineage>
</organism>
<gene>
    <name evidence="2" type="ORF">HNR07_004809</name>
</gene>
<evidence type="ECO:0000313" key="2">
    <source>
        <dbReference type="EMBL" id="MBB5493672.1"/>
    </source>
</evidence>
<evidence type="ECO:0008006" key="4">
    <source>
        <dbReference type="Google" id="ProtNLM"/>
    </source>
</evidence>
<feature type="region of interest" description="Disordered" evidence="1">
    <location>
        <begin position="490"/>
        <end position="516"/>
    </location>
</feature>
<dbReference type="AlphaFoldDB" id="A0A840WBZ2"/>
<evidence type="ECO:0000313" key="3">
    <source>
        <dbReference type="Proteomes" id="UP000579647"/>
    </source>
</evidence>
<dbReference type="Pfam" id="PF11855">
    <property type="entry name" value="DUF3375"/>
    <property type="match status" value="1"/>
</dbReference>
<reference evidence="2 3" key="1">
    <citation type="submission" date="2020-08" db="EMBL/GenBank/DDBJ databases">
        <title>Sequencing the genomes of 1000 actinobacteria strains.</title>
        <authorList>
            <person name="Klenk H.-P."/>
        </authorList>
    </citation>
    <scope>NUCLEOTIDE SEQUENCE [LARGE SCALE GENOMIC DNA]</scope>
    <source>
        <strain evidence="2 3">DSM 44598</strain>
    </source>
</reference>
<proteinExistence type="predicted"/>
<evidence type="ECO:0000256" key="1">
    <source>
        <dbReference type="SAM" id="MobiDB-lite"/>
    </source>
</evidence>
<dbReference type="Proteomes" id="UP000579647">
    <property type="component" value="Unassembled WGS sequence"/>
</dbReference>
<sequence length="516" mass="56460">MGTKSAEQFLHEFRNGAEADTAMSLLRSRHALVHLALMAAHLGDGQIADGMTLTARLDEDLPLLTQSIPGAEADTPTGALSDAEETLATWVRKRWVHRGVDPETRTERYQLTSGAAHAVRQMRGLRREASVATRSALAMVMAELRQIATEADPDPAVRREAIDQQILALQAQREELEDQRHIKVDTNRLIDRVTALSQLIERIPADLARYGEEMHTNTATLLRQSLSDTPAEFAQALDRMFAGHDVIAESPEGQAFRAFATLVGTPSQRSQLESDIKEILTRLEELPEHPAGSLRGFIDAMWRRVQEVEDVRGAAFRRMSNFVRGGDAAHYRGMRTRISEAQALAADAFHVTHGGRDVGFVVPMSGADTTSVGRLRLDEGTATQPELVTDSGDEFAIDPTALTGRESIDWVALRAAVHAAMAGHGDIATLAEVLEHLPQARTGDIVGLWSLAARYGEIDDRTRISVQVETDRGLRELSVPYLVFGEPIPTPAHLTAAPPTRARGPLRKGSKDEPPP</sequence>
<comment type="caution">
    <text evidence="2">The sequence shown here is derived from an EMBL/GenBank/DDBJ whole genome shotgun (WGS) entry which is preliminary data.</text>
</comment>
<dbReference type="InterPro" id="IPR021804">
    <property type="entry name" value="DUF3375"/>
</dbReference>
<keyword evidence="3" id="KW-1185">Reference proteome</keyword>